<organism evidence="3 5">
    <name type="scientific">Solemya velum gill symbiont</name>
    <dbReference type="NCBI Taxonomy" id="2340"/>
    <lineage>
        <taxon>Bacteria</taxon>
        <taxon>Pseudomonadati</taxon>
        <taxon>Pseudomonadota</taxon>
        <taxon>Gammaproteobacteria</taxon>
        <taxon>sulfur-oxidizing symbionts</taxon>
    </lineage>
</organism>
<evidence type="ECO:0000313" key="4">
    <source>
        <dbReference type="EMBL" id="OOY34961.1"/>
    </source>
</evidence>
<dbReference type="AlphaFoldDB" id="A0A0B0H5V5"/>
<gene>
    <name evidence="4" type="ORF">BOV88_07570</name>
    <name evidence="3" type="ORF">JV46_28550</name>
</gene>
<reference evidence="3 5" key="1">
    <citation type="journal article" date="2014" name="BMC Genomics">
        <title>The genome of the intracellular bacterium of the coastal bivalve, Solemya velum: a blueprint for thriving in and out of symbiosis.</title>
        <authorList>
            <person name="Dmytrenko O."/>
            <person name="Russell S.L."/>
            <person name="Loo W.T."/>
            <person name="Fontanez K.M."/>
            <person name="Liao L."/>
            <person name="Roeselers G."/>
            <person name="Sharma R."/>
            <person name="Stewart F.J."/>
            <person name="Newton I.L."/>
            <person name="Woyke T."/>
            <person name="Wu D."/>
            <person name="Lang J.M."/>
            <person name="Eisen J.A."/>
            <person name="Cavanaugh C.M."/>
        </authorList>
    </citation>
    <scope>NUCLEOTIDE SEQUENCE [LARGE SCALE GENOMIC DNA]</scope>
    <source>
        <strain evidence="3 5">WH</strain>
    </source>
</reference>
<evidence type="ECO:0000313" key="6">
    <source>
        <dbReference type="Proteomes" id="UP000190962"/>
    </source>
</evidence>
<dbReference type="EMBL" id="MPNX01000009">
    <property type="protein sequence ID" value="OOY34961.1"/>
    <property type="molecule type" value="Genomic_DNA"/>
</dbReference>
<reference evidence="4 6" key="2">
    <citation type="submission" date="2016-11" db="EMBL/GenBank/DDBJ databases">
        <title>Mixed transmission modes and dynamic genome evolution in an obligate animal-bacterial symbiosis.</title>
        <authorList>
            <person name="Russell S.L."/>
            <person name="Corbett-Detig R.B."/>
            <person name="Cavanaugh C.M."/>
        </authorList>
    </citation>
    <scope>NUCLEOTIDE SEQUENCE [LARGE SCALE GENOMIC DNA]</scope>
    <source>
        <strain evidence="4">MA-KB16</strain>
    </source>
</reference>
<dbReference type="STRING" id="2340.JV46_28550"/>
<proteinExistence type="predicted"/>
<evidence type="ECO:0000313" key="3">
    <source>
        <dbReference type="EMBL" id="KHF24480.1"/>
    </source>
</evidence>
<dbReference type="Proteomes" id="UP000030856">
    <property type="component" value="Unassembled WGS sequence"/>
</dbReference>
<comment type="caution">
    <text evidence="3">The sequence shown here is derived from an EMBL/GenBank/DDBJ whole genome shotgun (WGS) entry which is preliminary data.</text>
</comment>
<keyword evidence="1" id="KW-0472">Membrane</keyword>
<feature type="transmembrane region" description="Helical" evidence="1">
    <location>
        <begin position="46"/>
        <end position="66"/>
    </location>
</feature>
<dbReference type="EMBL" id="JRAA01000003">
    <property type="protein sequence ID" value="KHF24480.1"/>
    <property type="molecule type" value="Genomic_DNA"/>
</dbReference>
<name>A0A0B0H5V5_SOVGS</name>
<feature type="chain" id="PRO_5010611173" evidence="2">
    <location>
        <begin position="23"/>
        <end position="83"/>
    </location>
</feature>
<dbReference type="Proteomes" id="UP000190962">
    <property type="component" value="Unassembled WGS sequence"/>
</dbReference>
<accession>A0A0B0H5V5</accession>
<evidence type="ECO:0000313" key="5">
    <source>
        <dbReference type="Proteomes" id="UP000030856"/>
    </source>
</evidence>
<evidence type="ECO:0000256" key="2">
    <source>
        <dbReference type="SAM" id="SignalP"/>
    </source>
</evidence>
<sequence>MRNSVKLLTAIGAILTTSPLLAHGGHAYFTTMEQILHAITNNQHLFAVGGGLVAFILVAARVGQLIKRLRSGKSSQTIIRRIH</sequence>
<keyword evidence="2" id="KW-0732">Signal</keyword>
<evidence type="ECO:0000256" key="1">
    <source>
        <dbReference type="SAM" id="Phobius"/>
    </source>
</evidence>
<keyword evidence="1" id="KW-0812">Transmembrane</keyword>
<keyword evidence="5" id="KW-1185">Reference proteome</keyword>
<dbReference type="GeneID" id="86991755"/>
<dbReference type="RefSeq" id="WP_043118658.1">
    <property type="nucleotide sequence ID" value="NZ_JRAA01000003.1"/>
</dbReference>
<protein>
    <submittedName>
        <fullName evidence="3">Uncharacterized protein</fullName>
    </submittedName>
</protein>
<feature type="signal peptide" evidence="2">
    <location>
        <begin position="1"/>
        <end position="22"/>
    </location>
</feature>
<keyword evidence="1" id="KW-1133">Transmembrane helix</keyword>